<name>A0A856MKC4_9CYAN</name>
<dbReference type="KEGG" id="bsen:DP114_25360"/>
<organism evidence="1 2">
    <name type="scientific">Brasilonema sennae CENA114</name>
    <dbReference type="NCBI Taxonomy" id="415709"/>
    <lineage>
        <taxon>Bacteria</taxon>
        <taxon>Bacillati</taxon>
        <taxon>Cyanobacteriota</taxon>
        <taxon>Cyanophyceae</taxon>
        <taxon>Nostocales</taxon>
        <taxon>Scytonemataceae</taxon>
        <taxon>Brasilonema</taxon>
        <taxon>Bromeliae group (in: Brasilonema)</taxon>
    </lineage>
</organism>
<reference evidence="1 2" key="1">
    <citation type="submission" date="2018-06" db="EMBL/GenBank/DDBJ databases">
        <title>Comparative genomics of Brasilonema spp. strains.</title>
        <authorList>
            <person name="Alvarenga D.O."/>
            <person name="Fiore M.F."/>
            <person name="Varani A.M."/>
        </authorList>
    </citation>
    <scope>NUCLEOTIDE SEQUENCE [LARGE SCALE GENOMIC DNA]</scope>
    <source>
        <strain evidence="1 2">CENA114</strain>
    </source>
</reference>
<protein>
    <submittedName>
        <fullName evidence="1">Uncharacterized protein</fullName>
    </submittedName>
</protein>
<keyword evidence="2" id="KW-1185">Reference proteome</keyword>
<accession>A0A856MKC4</accession>
<dbReference type="EMBL" id="CP030118">
    <property type="protein sequence ID" value="QDL10789.1"/>
    <property type="molecule type" value="Genomic_DNA"/>
</dbReference>
<sequence>MKAKLIYNCGKKPIPEAQLPANFILRQVKPQQDAEAWVEMHKQSFIDAWNHHNLTVQHYKYLRSHYTYRLIWIWWRSLLMAFLQPAASV</sequence>
<proteinExistence type="predicted"/>
<evidence type="ECO:0000313" key="1">
    <source>
        <dbReference type="EMBL" id="QDL10789.1"/>
    </source>
</evidence>
<dbReference type="AlphaFoldDB" id="A0A856MKC4"/>
<dbReference type="Proteomes" id="UP000503129">
    <property type="component" value="Chromosome"/>
</dbReference>
<evidence type="ECO:0000313" key="2">
    <source>
        <dbReference type="Proteomes" id="UP000503129"/>
    </source>
</evidence>
<dbReference type="Gene3D" id="3.40.630.30">
    <property type="match status" value="1"/>
</dbReference>
<gene>
    <name evidence="1" type="ORF">DP114_25360</name>
</gene>
<dbReference type="RefSeq" id="WP_169263537.1">
    <property type="nucleotide sequence ID" value="NZ_CAWOXK010000001.1"/>
</dbReference>